<feature type="non-terminal residue" evidence="16">
    <location>
        <position position="1"/>
    </location>
</feature>
<evidence type="ECO:0000256" key="1">
    <source>
        <dbReference type="ARBA" id="ARBA00003195"/>
    </source>
</evidence>
<proteinExistence type="inferred from homology"/>
<comment type="function">
    <text evidence="1">Accessory subunit of the mitochondrial membrane respiratory chain NADH dehydrogenase (Complex I), that is believed not to be involved in catalysis. Complex I functions in the transfer of electrons from NADH to the respiratory chain. The immediate electron acceptor for the enzyme is believed to be ubiquinone.</text>
</comment>
<protein>
    <recommendedName>
        <fullName evidence="5">NADH dehydrogenase [ubiquinone] 1 beta subcomplex subunit 7</fullName>
    </recommendedName>
    <alternativeName>
        <fullName evidence="13">Complex I-B18</fullName>
    </alternativeName>
    <alternativeName>
        <fullName evidence="14">NADH-ubiquinone oxidoreductase B18 subunit</fullName>
    </alternativeName>
</protein>
<dbReference type="Pfam" id="PF05676">
    <property type="entry name" value="NDUF_B7"/>
    <property type="match status" value="1"/>
</dbReference>
<keyword evidence="17" id="KW-1185">Reference proteome</keyword>
<evidence type="ECO:0000256" key="6">
    <source>
        <dbReference type="ARBA" id="ARBA00022448"/>
    </source>
</evidence>
<evidence type="ECO:0000256" key="15">
    <source>
        <dbReference type="SAM" id="MobiDB-lite"/>
    </source>
</evidence>
<comment type="caution">
    <text evidence="16">The sequence shown here is derived from an EMBL/GenBank/DDBJ whole genome shotgun (WGS) entry which is preliminary data.</text>
</comment>
<dbReference type="AlphaFoldDB" id="A0A7L1N4U5"/>
<evidence type="ECO:0000256" key="9">
    <source>
        <dbReference type="ARBA" id="ARBA00022982"/>
    </source>
</evidence>
<evidence type="ECO:0000313" key="17">
    <source>
        <dbReference type="Proteomes" id="UP000565785"/>
    </source>
</evidence>
<evidence type="ECO:0000256" key="3">
    <source>
        <dbReference type="ARBA" id="ARBA00004637"/>
    </source>
</evidence>
<dbReference type="InterPro" id="IPR008698">
    <property type="entry name" value="NDUB7"/>
</dbReference>
<evidence type="ECO:0000313" key="16">
    <source>
        <dbReference type="EMBL" id="NXN94834.1"/>
    </source>
</evidence>
<dbReference type="PANTHER" id="PTHR20900">
    <property type="entry name" value="NADH:UBIQUINONE OXIDOREDUCTASE B18-LIKE SUBUNIT"/>
    <property type="match status" value="1"/>
</dbReference>
<comment type="subcellular location">
    <subcellularLocation>
        <location evidence="3">Mitochondrion inner membrane</location>
        <topology evidence="3">Peripheral membrane protein</topology>
    </subcellularLocation>
    <subcellularLocation>
        <location evidence="2">Mitochondrion intermembrane space</location>
    </subcellularLocation>
</comment>
<organism evidence="16 17">
    <name type="scientific">Rhinopomastus cyanomelas</name>
    <name type="common">Common scimitarbill</name>
    <dbReference type="NCBI Taxonomy" id="113115"/>
    <lineage>
        <taxon>Eukaryota</taxon>
        <taxon>Metazoa</taxon>
        <taxon>Chordata</taxon>
        <taxon>Craniata</taxon>
        <taxon>Vertebrata</taxon>
        <taxon>Euteleostomi</taxon>
        <taxon>Archelosauria</taxon>
        <taxon>Archosauria</taxon>
        <taxon>Dinosauria</taxon>
        <taxon>Saurischia</taxon>
        <taxon>Theropoda</taxon>
        <taxon>Coelurosauria</taxon>
        <taxon>Aves</taxon>
        <taxon>Neognathae</taxon>
        <taxon>Neoaves</taxon>
        <taxon>Telluraves</taxon>
        <taxon>Coraciimorphae</taxon>
        <taxon>Bucerotiformes</taxon>
        <taxon>Rhinopomastidae</taxon>
        <taxon>Rhinopomastus</taxon>
    </lineage>
</organism>
<evidence type="ECO:0000256" key="11">
    <source>
        <dbReference type="ARBA" id="ARBA00023136"/>
    </source>
</evidence>
<dbReference type="PANTHER" id="PTHR20900:SF0">
    <property type="entry name" value="NADH DEHYDROGENASE [UBIQUINONE] 1 BETA SUBCOMPLEX SUBUNIT 7"/>
    <property type="match status" value="1"/>
</dbReference>
<dbReference type="GO" id="GO:0005743">
    <property type="term" value="C:mitochondrial inner membrane"/>
    <property type="evidence" value="ECO:0007669"/>
    <property type="project" value="UniProtKB-SubCell"/>
</dbReference>
<dbReference type="Proteomes" id="UP000565785">
    <property type="component" value="Unassembled WGS sequence"/>
</dbReference>
<dbReference type="GO" id="GO:0005758">
    <property type="term" value="C:mitochondrial intermembrane space"/>
    <property type="evidence" value="ECO:0007669"/>
    <property type="project" value="UniProtKB-SubCell"/>
</dbReference>
<gene>
    <name evidence="16" type="primary">Ndufb7</name>
    <name evidence="16" type="ORF">RHICYA_R15040</name>
</gene>
<evidence type="ECO:0000256" key="12">
    <source>
        <dbReference type="ARBA" id="ARBA00023157"/>
    </source>
</evidence>
<evidence type="ECO:0000256" key="8">
    <source>
        <dbReference type="ARBA" id="ARBA00022792"/>
    </source>
</evidence>
<accession>A0A7L1N4U5</accession>
<comment type="similarity">
    <text evidence="4">Belongs to the complex I NDUFB7 subunit family.</text>
</comment>
<evidence type="ECO:0000256" key="7">
    <source>
        <dbReference type="ARBA" id="ARBA00022660"/>
    </source>
</evidence>
<evidence type="ECO:0000256" key="10">
    <source>
        <dbReference type="ARBA" id="ARBA00023128"/>
    </source>
</evidence>
<evidence type="ECO:0000256" key="4">
    <source>
        <dbReference type="ARBA" id="ARBA00008006"/>
    </source>
</evidence>
<keyword evidence="10" id="KW-0496">Mitochondrion</keyword>
<keyword evidence="11" id="KW-0472">Membrane</keyword>
<evidence type="ECO:0000256" key="2">
    <source>
        <dbReference type="ARBA" id="ARBA00004569"/>
    </source>
</evidence>
<evidence type="ECO:0000256" key="13">
    <source>
        <dbReference type="ARBA" id="ARBA00030188"/>
    </source>
</evidence>
<keyword evidence="12" id="KW-1015">Disulfide bond</keyword>
<dbReference type="EMBL" id="VXBP01003069">
    <property type="protein sequence ID" value="NXN94834.1"/>
    <property type="molecule type" value="Genomic_DNA"/>
</dbReference>
<keyword evidence="9" id="KW-0249">Electron transport</keyword>
<keyword evidence="8" id="KW-0999">Mitochondrion inner membrane</keyword>
<dbReference type="OrthoDB" id="268414at2759"/>
<evidence type="ECO:0000256" key="5">
    <source>
        <dbReference type="ARBA" id="ARBA00018677"/>
    </source>
</evidence>
<reference evidence="16 17" key="1">
    <citation type="submission" date="2019-09" db="EMBL/GenBank/DDBJ databases">
        <title>Bird 10,000 Genomes (B10K) Project - Family phase.</title>
        <authorList>
            <person name="Zhang G."/>
        </authorList>
    </citation>
    <scope>NUCLEOTIDE SEQUENCE [LARGE SCALE GENOMIC DNA]</scope>
    <source>
        <strain evidence="16">B10K-DU-002-35</strain>
        <tissue evidence="16">Muscle</tissue>
    </source>
</reference>
<evidence type="ECO:0000256" key="14">
    <source>
        <dbReference type="ARBA" id="ARBA00030710"/>
    </source>
</evidence>
<keyword evidence="7" id="KW-0679">Respiratory chain</keyword>
<feature type="region of interest" description="Disordered" evidence="15">
    <location>
        <begin position="16"/>
        <end position="35"/>
    </location>
</feature>
<keyword evidence="6" id="KW-0813">Transport</keyword>
<sequence>MGAHLARRYLGDAEVEPDPLKMPTFPPDMGLPNRRPRESVATAKQLALGRVPLEQRDYCAHHLLRLMRCHRDAFPLPWLCNSLRHQWDLCQHEE</sequence>
<feature type="non-terminal residue" evidence="16">
    <location>
        <position position="94"/>
    </location>
</feature>
<name>A0A7L1N4U5_RHICY</name>
<dbReference type="PROSITE" id="PS51808">
    <property type="entry name" value="CHCH"/>
    <property type="match status" value="1"/>
</dbReference>